<dbReference type="InterPro" id="IPR058163">
    <property type="entry name" value="LysR-type_TF_proteobact-type"/>
</dbReference>
<dbReference type="Proteomes" id="UP000249493">
    <property type="component" value="Unassembled WGS sequence"/>
</dbReference>
<evidence type="ECO:0000313" key="7">
    <source>
        <dbReference type="Proteomes" id="UP000249493"/>
    </source>
</evidence>
<evidence type="ECO:0000256" key="2">
    <source>
        <dbReference type="ARBA" id="ARBA00023015"/>
    </source>
</evidence>
<sequence>MDRFKAMEVFVAAAEAGSYAAASTKLFMTPQMVAKYVQALETRLGVRLLNRTTRRQSLTEFGQRYFERCKYILSVTEEAEFMAQDALEEPRGKIRISAPLNFGSGSFMSFLQSFLSSHPMVEVELTLSDQYVDLAHQGFEAAIRIGESSGSDSPDLVSRELRRYQLVPCASPDYIQKNGAPQAPQDLIRHTCLTYLFSDRTHQQEWIFSLNGTPVPARLNSRMRINDMRALINAAINGQGIVLAAEETLVDALRRGDLVRVLSDYEGPSRPLNLVYKADRQQTAVVKAFIKEAVEHFTSSLNLPF</sequence>
<evidence type="ECO:0000259" key="5">
    <source>
        <dbReference type="PROSITE" id="PS50931"/>
    </source>
</evidence>
<organism evidence="6 7">
    <name type="scientific">Pseudomonas fluorescens</name>
    <dbReference type="NCBI Taxonomy" id="294"/>
    <lineage>
        <taxon>Bacteria</taxon>
        <taxon>Pseudomonadati</taxon>
        <taxon>Pseudomonadota</taxon>
        <taxon>Gammaproteobacteria</taxon>
        <taxon>Pseudomonadales</taxon>
        <taxon>Pseudomonadaceae</taxon>
        <taxon>Pseudomonas</taxon>
    </lineage>
</organism>
<dbReference type="FunFam" id="1.10.10.10:FF:000001">
    <property type="entry name" value="LysR family transcriptional regulator"/>
    <property type="match status" value="1"/>
</dbReference>
<keyword evidence="3" id="KW-0238">DNA-binding</keyword>
<evidence type="ECO:0000313" key="6">
    <source>
        <dbReference type="EMBL" id="RAI70862.1"/>
    </source>
</evidence>
<keyword evidence="2" id="KW-0805">Transcription regulation</keyword>
<evidence type="ECO:0000256" key="3">
    <source>
        <dbReference type="ARBA" id="ARBA00023125"/>
    </source>
</evidence>
<accession>A0A327N778</accession>
<dbReference type="SUPFAM" id="SSF53850">
    <property type="entry name" value="Periplasmic binding protein-like II"/>
    <property type="match status" value="1"/>
</dbReference>
<dbReference type="Pfam" id="PF00126">
    <property type="entry name" value="HTH_1"/>
    <property type="match status" value="1"/>
</dbReference>
<dbReference type="PANTHER" id="PTHR30537">
    <property type="entry name" value="HTH-TYPE TRANSCRIPTIONAL REGULATOR"/>
    <property type="match status" value="1"/>
</dbReference>
<evidence type="ECO:0000256" key="1">
    <source>
        <dbReference type="ARBA" id="ARBA00009437"/>
    </source>
</evidence>
<feature type="domain" description="HTH lysR-type" evidence="5">
    <location>
        <begin position="1"/>
        <end position="59"/>
    </location>
</feature>
<keyword evidence="4" id="KW-0804">Transcription</keyword>
<dbReference type="EMBL" id="QLIN01000003">
    <property type="protein sequence ID" value="RAI70862.1"/>
    <property type="molecule type" value="Genomic_DNA"/>
</dbReference>
<protein>
    <submittedName>
        <fullName evidence="6">LysR family transcriptional regulator</fullName>
    </submittedName>
</protein>
<dbReference type="InterPro" id="IPR036388">
    <property type="entry name" value="WH-like_DNA-bd_sf"/>
</dbReference>
<evidence type="ECO:0000256" key="4">
    <source>
        <dbReference type="ARBA" id="ARBA00023163"/>
    </source>
</evidence>
<dbReference type="InterPro" id="IPR005119">
    <property type="entry name" value="LysR_subst-bd"/>
</dbReference>
<dbReference type="AlphaFoldDB" id="A0A327N778"/>
<proteinExistence type="inferred from homology"/>
<dbReference type="PANTHER" id="PTHR30537:SF5">
    <property type="entry name" value="HTH-TYPE TRANSCRIPTIONAL ACTIVATOR TTDR-RELATED"/>
    <property type="match status" value="1"/>
</dbReference>
<dbReference type="RefSeq" id="WP_111282410.1">
    <property type="nucleotide sequence ID" value="NZ_QLIN01000003.1"/>
</dbReference>
<dbReference type="InterPro" id="IPR000847">
    <property type="entry name" value="LysR_HTH_N"/>
</dbReference>
<dbReference type="InterPro" id="IPR036390">
    <property type="entry name" value="WH_DNA-bd_sf"/>
</dbReference>
<dbReference type="Pfam" id="PF03466">
    <property type="entry name" value="LysR_substrate"/>
    <property type="match status" value="1"/>
</dbReference>
<dbReference type="PROSITE" id="PS50931">
    <property type="entry name" value="HTH_LYSR"/>
    <property type="match status" value="1"/>
</dbReference>
<dbReference type="GO" id="GO:0043565">
    <property type="term" value="F:sequence-specific DNA binding"/>
    <property type="evidence" value="ECO:0007669"/>
    <property type="project" value="TreeGrafter"/>
</dbReference>
<dbReference type="GO" id="GO:0003700">
    <property type="term" value="F:DNA-binding transcription factor activity"/>
    <property type="evidence" value="ECO:0007669"/>
    <property type="project" value="InterPro"/>
</dbReference>
<comment type="similarity">
    <text evidence="1">Belongs to the LysR transcriptional regulatory family.</text>
</comment>
<dbReference type="Gene3D" id="1.10.10.10">
    <property type="entry name" value="Winged helix-like DNA-binding domain superfamily/Winged helix DNA-binding domain"/>
    <property type="match status" value="1"/>
</dbReference>
<gene>
    <name evidence="6" type="ORF">DOZ80_10355</name>
</gene>
<dbReference type="SUPFAM" id="SSF46785">
    <property type="entry name" value="Winged helix' DNA-binding domain"/>
    <property type="match status" value="1"/>
</dbReference>
<dbReference type="GO" id="GO:0006351">
    <property type="term" value="P:DNA-templated transcription"/>
    <property type="evidence" value="ECO:0007669"/>
    <property type="project" value="TreeGrafter"/>
</dbReference>
<reference evidence="6 7" key="1">
    <citation type="submission" date="2018-06" db="EMBL/GenBank/DDBJ databases">
        <authorList>
            <person name="Zhirakovskaya E."/>
        </authorList>
    </citation>
    <scope>NUCLEOTIDE SEQUENCE [LARGE SCALE GENOMIC DNA]</scope>
    <source>
        <strain evidence="6 7">LY3</strain>
    </source>
</reference>
<name>A0A327N778_PSEFL</name>
<dbReference type="Gene3D" id="3.40.190.290">
    <property type="match status" value="1"/>
</dbReference>
<comment type="caution">
    <text evidence="6">The sequence shown here is derived from an EMBL/GenBank/DDBJ whole genome shotgun (WGS) entry which is preliminary data.</text>
</comment>